<evidence type="ECO:0000259" key="2">
    <source>
        <dbReference type="Pfam" id="PF25072"/>
    </source>
</evidence>
<evidence type="ECO:0000313" key="4">
    <source>
        <dbReference type="Proteomes" id="UP001168098"/>
    </source>
</evidence>
<reference evidence="3 4" key="1">
    <citation type="journal article" date="2023" name="BMC Biotechnol.">
        <title>Vitis rotundifolia cv Carlos genome sequencing.</title>
        <authorList>
            <person name="Huff M."/>
            <person name="Hulse-Kemp A."/>
            <person name="Scheffler B."/>
            <person name="Youngblood R."/>
            <person name="Simpson S."/>
            <person name="Babiker E."/>
            <person name="Staton M."/>
        </authorList>
    </citation>
    <scope>NUCLEOTIDE SEQUENCE [LARGE SCALE GENOMIC DNA]</scope>
    <source>
        <tissue evidence="3">Leaf</tissue>
    </source>
</reference>
<feature type="domain" description="DUF7796" evidence="2">
    <location>
        <begin position="92"/>
        <end position="434"/>
    </location>
</feature>
<dbReference type="AlphaFoldDB" id="A0AA39D646"/>
<feature type="region of interest" description="Disordered" evidence="1">
    <location>
        <begin position="69"/>
        <end position="89"/>
    </location>
</feature>
<proteinExistence type="predicted"/>
<gene>
    <name evidence="3" type="ORF">PVL29_023127</name>
</gene>
<sequence>MVKSPKRFITMRLVSDLDWRILLLIVPCFSLLIFFSISSAATAATLNTISSFAPLKSFFSNRTPQRSDILLNSPSPPARDPARDRARKERLNGSRIAVCLVGGARRFELTGPSIMEKILNEYPNSDLFVHSPLDLNAFKFSLLKTAPRIAAIRIFQPKPIMETEPQLRVLTARNSPNGIQGLLQYFNLVEGCLTMIKAYQKDKNFTYDWIVRTRVDGYWNAPLGPEYFVPGKYVVPAGSNYGGLNDRFGVGDLNTSTVALSRLALVPQLDSSGFRQLNSETAFRAQLTTQGVPYLTKRIPFCVVSDRRYEFPPQRFGVPVAAMSSPGPLSGAKCRPCEPVCQGPCVADVMGSLIKGWSWTDWASGSLQLCDAHGEWEKGWEKRFDRVAGSKLARARKRVGALRLKDCVKDFEEMRNRTSNWDAPTASEICKLGL</sequence>
<dbReference type="PANTHER" id="PTHR35112:SF1">
    <property type="entry name" value="RING_FYVE_PHD ZINC FINGER SUPERFAMILY PROTEIN"/>
    <property type="match status" value="1"/>
</dbReference>
<dbReference type="EMBL" id="JARBHA010000018">
    <property type="protein sequence ID" value="KAJ9673358.1"/>
    <property type="molecule type" value="Genomic_DNA"/>
</dbReference>
<feature type="compositionally biased region" description="Basic and acidic residues" evidence="1">
    <location>
        <begin position="80"/>
        <end position="89"/>
    </location>
</feature>
<organism evidence="3 4">
    <name type="scientific">Vitis rotundifolia</name>
    <name type="common">Muscadine grape</name>
    <dbReference type="NCBI Taxonomy" id="103349"/>
    <lineage>
        <taxon>Eukaryota</taxon>
        <taxon>Viridiplantae</taxon>
        <taxon>Streptophyta</taxon>
        <taxon>Embryophyta</taxon>
        <taxon>Tracheophyta</taxon>
        <taxon>Spermatophyta</taxon>
        <taxon>Magnoliopsida</taxon>
        <taxon>eudicotyledons</taxon>
        <taxon>Gunneridae</taxon>
        <taxon>Pentapetalae</taxon>
        <taxon>rosids</taxon>
        <taxon>Vitales</taxon>
        <taxon>Vitaceae</taxon>
        <taxon>Viteae</taxon>
        <taxon>Vitis</taxon>
    </lineage>
</organism>
<name>A0AA39D646_VITRO</name>
<protein>
    <recommendedName>
        <fullName evidence="2">DUF7796 domain-containing protein</fullName>
    </recommendedName>
</protein>
<evidence type="ECO:0000256" key="1">
    <source>
        <dbReference type="SAM" id="MobiDB-lite"/>
    </source>
</evidence>
<comment type="caution">
    <text evidence="3">The sequence shown here is derived from an EMBL/GenBank/DDBJ whole genome shotgun (WGS) entry which is preliminary data.</text>
</comment>
<accession>A0AA39D646</accession>
<keyword evidence="4" id="KW-1185">Reference proteome</keyword>
<evidence type="ECO:0000313" key="3">
    <source>
        <dbReference type="EMBL" id="KAJ9673358.1"/>
    </source>
</evidence>
<dbReference type="InterPro" id="IPR056698">
    <property type="entry name" value="DUF7796"/>
</dbReference>
<dbReference type="PANTHER" id="PTHR35112">
    <property type="entry name" value="OS08G0360500 PROTEIN"/>
    <property type="match status" value="1"/>
</dbReference>
<dbReference type="Pfam" id="PF25072">
    <property type="entry name" value="DUF7796"/>
    <property type="match status" value="1"/>
</dbReference>
<dbReference type="Proteomes" id="UP001168098">
    <property type="component" value="Unassembled WGS sequence"/>
</dbReference>